<dbReference type="Gene3D" id="2.20.25.90">
    <property type="entry name" value="ADC-like domains"/>
    <property type="match status" value="1"/>
</dbReference>
<dbReference type="GO" id="GO:0043546">
    <property type="term" value="F:molybdopterin cofactor binding"/>
    <property type="evidence" value="ECO:0007669"/>
    <property type="project" value="InterPro"/>
</dbReference>
<dbReference type="InterPro" id="IPR006655">
    <property type="entry name" value="Mopterin_OxRdtase_prok_CS"/>
</dbReference>
<evidence type="ECO:0000256" key="6">
    <source>
        <dbReference type="ARBA" id="ARBA00023004"/>
    </source>
</evidence>
<dbReference type="PROSITE" id="PS51669">
    <property type="entry name" value="4FE4S_MOW_BIS_MGD"/>
    <property type="match status" value="1"/>
</dbReference>
<keyword evidence="3" id="KW-0500">Molybdenum</keyword>
<evidence type="ECO:0000256" key="5">
    <source>
        <dbReference type="ARBA" id="ARBA00023002"/>
    </source>
</evidence>
<dbReference type="Pfam" id="PF04879">
    <property type="entry name" value="Molybdop_Fe4S4"/>
    <property type="match status" value="1"/>
</dbReference>
<dbReference type="PANTHER" id="PTHR43742:SF6">
    <property type="entry name" value="OXIDOREDUCTASE YYAE-RELATED"/>
    <property type="match status" value="1"/>
</dbReference>
<dbReference type="InterPro" id="IPR006656">
    <property type="entry name" value="Mopterin_OxRdtase"/>
</dbReference>
<dbReference type="InterPro" id="IPR006963">
    <property type="entry name" value="Mopterin_OxRdtase_4Fe-4S_dom"/>
</dbReference>
<evidence type="ECO:0000256" key="3">
    <source>
        <dbReference type="ARBA" id="ARBA00022505"/>
    </source>
</evidence>
<comment type="cofactor">
    <cofactor evidence="1">
        <name>Mo-bis(molybdopterin guanine dinucleotide)</name>
        <dbReference type="ChEBI" id="CHEBI:60539"/>
    </cofactor>
</comment>
<dbReference type="PANTHER" id="PTHR43742">
    <property type="entry name" value="TRIMETHYLAMINE-N-OXIDE REDUCTASE"/>
    <property type="match status" value="1"/>
</dbReference>
<gene>
    <name evidence="9" type="ORF">GTO91_07740</name>
</gene>
<dbReference type="InterPro" id="IPR050612">
    <property type="entry name" value="Prok_Mopterin_Oxidored"/>
</dbReference>
<dbReference type="Gene3D" id="3.40.50.740">
    <property type="match status" value="1"/>
</dbReference>
<keyword evidence="4" id="KW-0479">Metal-binding</keyword>
<keyword evidence="5" id="KW-0560">Oxidoreductase</keyword>
<name>A0A845L1T6_9FIRM</name>
<organism evidence="9 10">
    <name type="scientific">Heliomicrobium undosum</name>
    <dbReference type="NCBI Taxonomy" id="121734"/>
    <lineage>
        <taxon>Bacteria</taxon>
        <taxon>Bacillati</taxon>
        <taxon>Bacillota</taxon>
        <taxon>Clostridia</taxon>
        <taxon>Eubacteriales</taxon>
        <taxon>Heliobacteriaceae</taxon>
        <taxon>Heliomicrobium</taxon>
    </lineage>
</organism>
<protein>
    <submittedName>
        <fullName evidence="9">Molybdopterin-dependent oxidoreductase</fullName>
    </submittedName>
</protein>
<dbReference type="Pfam" id="PF01568">
    <property type="entry name" value="Molydop_binding"/>
    <property type="match status" value="1"/>
</dbReference>
<evidence type="ECO:0000313" key="10">
    <source>
        <dbReference type="Proteomes" id="UP000463470"/>
    </source>
</evidence>
<feature type="domain" description="4Fe-4S Mo/W bis-MGD-type" evidence="8">
    <location>
        <begin position="2"/>
        <end position="59"/>
    </location>
</feature>
<accession>A0A845L1T6</accession>
<dbReference type="GO" id="GO:0016491">
    <property type="term" value="F:oxidoreductase activity"/>
    <property type="evidence" value="ECO:0007669"/>
    <property type="project" value="UniProtKB-KW"/>
</dbReference>
<comment type="similarity">
    <text evidence="2">Belongs to the prokaryotic molybdopterin-containing oxidoreductase family.</text>
</comment>
<dbReference type="GO" id="GO:0051536">
    <property type="term" value="F:iron-sulfur cluster binding"/>
    <property type="evidence" value="ECO:0007669"/>
    <property type="project" value="UniProtKB-KW"/>
</dbReference>
<dbReference type="InterPro" id="IPR006657">
    <property type="entry name" value="MoPterin_dinucl-bd_dom"/>
</dbReference>
<evidence type="ECO:0000256" key="4">
    <source>
        <dbReference type="ARBA" id="ARBA00022723"/>
    </source>
</evidence>
<dbReference type="Pfam" id="PF00384">
    <property type="entry name" value="Molybdopterin"/>
    <property type="match status" value="1"/>
</dbReference>
<dbReference type="RefSeq" id="WP_161257340.1">
    <property type="nucleotide sequence ID" value="NZ_WXEY01000006.1"/>
</dbReference>
<keyword evidence="7" id="KW-0411">Iron-sulfur</keyword>
<dbReference type="Proteomes" id="UP000463470">
    <property type="component" value="Unassembled WGS sequence"/>
</dbReference>
<dbReference type="SMART" id="SM00926">
    <property type="entry name" value="Molybdop_Fe4S4"/>
    <property type="match status" value="1"/>
</dbReference>
<reference evidence="9 10" key="1">
    <citation type="submission" date="2020-01" db="EMBL/GenBank/DDBJ databases">
        <title>Whole-genome sequence of Heliobacterium undosum DSM 13378.</title>
        <authorList>
            <person name="Kyndt J.A."/>
            <person name="Meyer T.E."/>
        </authorList>
    </citation>
    <scope>NUCLEOTIDE SEQUENCE [LARGE SCALE GENOMIC DNA]</scope>
    <source>
        <strain evidence="9 10">DSM 13378</strain>
    </source>
</reference>
<dbReference type="InterPro" id="IPR009010">
    <property type="entry name" value="Asp_de-COase-like_dom_sf"/>
</dbReference>
<evidence type="ECO:0000256" key="1">
    <source>
        <dbReference type="ARBA" id="ARBA00001942"/>
    </source>
</evidence>
<proteinExistence type="inferred from homology"/>
<dbReference type="AlphaFoldDB" id="A0A845L1T6"/>
<dbReference type="Gene3D" id="3.30.2070.10">
    <property type="entry name" value="Formate dehydrogenase/DMSO reductase"/>
    <property type="match status" value="1"/>
</dbReference>
<dbReference type="PROSITE" id="PS00490">
    <property type="entry name" value="MOLYBDOPTERIN_PROK_2"/>
    <property type="match status" value="1"/>
</dbReference>
<evidence type="ECO:0000256" key="7">
    <source>
        <dbReference type="ARBA" id="ARBA00023014"/>
    </source>
</evidence>
<dbReference type="EMBL" id="WXEY01000006">
    <property type="protein sequence ID" value="MZP29596.1"/>
    <property type="molecule type" value="Genomic_DNA"/>
</dbReference>
<dbReference type="GO" id="GO:0046872">
    <property type="term" value="F:metal ion binding"/>
    <property type="evidence" value="ECO:0007669"/>
    <property type="project" value="UniProtKB-KW"/>
</dbReference>
<keyword evidence="6" id="KW-0408">Iron</keyword>
<evidence type="ECO:0000256" key="2">
    <source>
        <dbReference type="ARBA" id="ARBA00010312"/>
    </source>
</evidence>
<keyword evidence="10" id="KW-1185">Reference proteome</keyword>
<dbReference type="SUPFAM" id="SSF50692">
    <property type="entry name" value="ADC-like"/>
    <property type="match status" value="1"/>
</dbReference>
<dbReference type="Gene3D" id="2.40.40.20">
    <property type="match status" value="1"/>
</dbReference>
<dbReference type="SUPFAM" id="SSF53706">
    <property type="entry name" value="Formate dehydrogenase/DMSO reductase, domains 1-3"/>
    <property type="match status" value="1"/>
</dbReference>
<evidence type="ECO:0000313" key="9">
    <source>
        <dbReference type="EMBL" id="MZP29596.1"/>
    </source>
</evidence>
<dbReference type="OrthoDB" id="219031at2"/>
<comment type="caution">
    <text evidence="9">The sequence shown here is derived from an EMBL/GenBank/DDBJ whole genome shotgun (WGS) entry which is preliminary data.</text>
</comment>
<sequence length="711" mass="77268">MRRTALSACPLHCYDLCAFCVQLEGDQIVDITGNAEHPVTKGFVCSRAQGLIERHNSPDRILSPMAREGSQWRRITWEAALDQIARRLVDALEGGGPAAIMHIDGAGSTGALKGLGHRFFNALGGVTRMEGLAVRDRGRAAMRADFGEAASPAWSDLTRSRTIFLWGRNPAATNLHLIPYLQEAREKGATVVTINPVRLAVEGLADEQIAIRPGADVLLALSMAHVILEERRWRGDFVSAHVSGFASYAEAVSHFSPEQTAEEVGLDAETIRRLARLYAKERPASIVLGAGVLRYREGYLAVRAIDALAAITGQLGIAGGGIHLASDRHEIGRSVAGDDDAHRVASPCAQGATRIPARNLAEEVLRRKRAGSPAEPPIEVAVIHSANPVSQMPNMQRAIEAFHAIPFKVAIDFTLTDTSRHADILLPAATSFEESDLFVSAYNDYIHYQPALVPPRGQVWPEHRIWGELSRRMCALQTAQGTGQSPAQQGEGAPGWRSLLCADEAFWASTPDAWLEGILQPFGVSLADWTGGGPRPNPGLQVVPFREGSFSTASGKAELAGEVEFKPLLDRRKVVPVHHGQDRRGEEDFRLIFVHRPGRHNSQLWELDNGDDGADLALHTEDLRELNLRPGDDVVAETERGSMVLSVRADDGVPRRCAVLSSGKPLHDGGGVNLLTDASENSTFHDMNDPGFAVNDTFCQLRKIALAERIR</sequence>
<evidence type="ECO:0000259" key="8">
    <source>
        <dbReference type="PROSITE" id="PS51669"/>
    </source>
</evidence>
<dbReference type="Gene3D" id="3.40.228.10">
    <property type="entry name" value="Dimethylsulfoxide Reductase, domain 2"/>
    <property type="match status" value="1"/>
</dbReference>